<dbReference type="EMBL" id="JAGIQL010000165">
    <property type="protein sequence ID" value="MBP0461192.1"/>
    <property type="molecule type" value="Genomic_DNA"/>
</dbReference>
<sequence>MRSLRSRRPSPGGGGGSGEAGAAVSTDGRPFGDSGAACRTAPHGRSEASGRRPRRTARVFAAGGSTVAGLAGLATIGLLAGGCSAGGTGMRDEGPAVPAPVERTMPTPSQSPRPTARSVDPVALLRADPRVSEKIKDGLKPCGADSYPVNTSYGDLTGGSRPDLVINVTTCKDSIGIGTYVYRATGDGGGAATSGATSTTPSSATSGAGASRSAGAHSSGGPKPGESVEPLLRKKQPPLPGKYENVFTSEEPSVYAAIDRGELVVTQQVYGKGDSVAYPSGEEVVTYDWTNSKFVERYRVRNTYSKPVDGDDDLGDSAPTPAPSG</sequence>
<evidence type="ECO:0000313" key="3">
    <source>
        <dbReference type="EMBL" id="MBP0461192.1"/>
    </source>
</evidence>
<evidence type="ECO:0000256" key="2">
    <source>
        <dbReference type="SAM" id="Phobius"/>
    </source>
</evidence>
<feature type="region of interest" description="Disordered" evidence="1">
    <location>
        <begin position="303"/>
        <end position="325"/>
    </location>
</feature>
<gene>
    <name evidence="3" type="ORF">JFN87_27565</name>
</gene>
<reference evidence="3" key="1">
    <citation type="submission" date="2021-03" db="EMBL/GenBank/DDBJ databases">
        <title>Whole genome sequence of Streptomyces bomunensis MMS17-BM035.</title>
        <authorList>
            <person name="Lee J.H."/>
        </authorList>
    </citation>
    <scope>NUCLEOTIDE SEQUENCE</scope>
    <source>
        <strain evidence="3">MMS17-BM035</strain>
    </source>
</reference>
<evidence type="ECO:0000256" key="1">
    <source>
        <dbReference type="SAM" id="MobiDB-lite"/>
    </source>
</evidence>
<name>A0A940MHI4_9ACTN</name>
<feature type="compositionally biased region" description="Low complexity" evidence="1">
    <location>
        <begin position="193"/>
        <end position="221"/>
    </location>
</feature>
<comment type="caution">
    <text evidence="3">The sequence shown here is derived from an EMBL/GenBank/DDBJ whole genome shotgun (WGS) entry which is preliminary data.</text>
</comment>
<keyword evidence="2" id="KW-0472">Membrane</keyword>
<organism evidence="3 4">
    <name type="scientific">Streptomyces montanisoli</name>
    <dbReference type="NCBI Taxonomy" id="2798581"/>
    <lineage>
        <taxon>Bacteria</taxon>
        <taxon>Bacillati</taxon>
        <taxon>Actinomycetota</taxon>
        <taxon>Actinomycetes</taxon>
        <taxon>Kitasatosporales</taxon>
        <taxon>Streptomycetaceae</taxon>
        <taxon>Streptomyces</taxon>
    </lineage>
</organism>
<feature type="region of interest" description="Disordered" evidence="1">
    <location>
        <begin position="96"/>
        <end position="118"/>
    </location>
</feature>
<keyword evidence="2" id="KW-1133">Transmembrane helix</keyword>
<keyword evidence="4" id="KW-1185">Reference proteome</keyword>
<evidence type="ECO:0008006" key="5">
    <source>
        <dbReference type="Google" id="ProtNLM"/>
    </source>
</evidence>
<feature type="region of interest" description="Disordered" evidence="1">
    <location>
        <begin position="189"/>
        <end position="244"/>
    </location>
</feature>
<feature type="transmembrane region" description="Helical" evidence="2">
    <location>
        <begin position="59"/>
        <end position="81"/>
    </location>
</feature>
<dbReference type="RefSeq" id="WP_209344249.1">
    <property type="nucleotide sequence ID" value="NZ_JAGIQL010000165.1"/>
</dbReference>
<dbReference type="AlphaFoldDB" id="A0A940MHI4"/>
<protein>
    <recommendedName>
        <fullName evidence="5">Lipoprotein CseA</fullName>
    </recommendedName>
</protein>
<evidence type="ECO:0000313" key="4">
    <source>
        <dbReference type="Proteomes" id="UP000670475"/>
    </source>
</evidence>
<proteinExistence type="predicted"/>
<keyword evidence="2" id="KW-0812">Transmembrane</keyword>
<accession>A0A940MHI4</accession>
<feature type="region of interest" description="Disordered" evidence="1">
    <location>
        <begin position="1"/>
        <end position="55"/>
    </location>
</feature>
<dbReference type="Proteomes" id="UP000670475">
    <property type="component" value="Unassembled WGS sequence"/>
</dbReference>